<evidence type="ECO:0000256" key="2">
    <source>
        <dbReference type="SAM" id="SignalP"/>
    </source>
</evidence>
<organism evidence="3 6">
    <name type="scientific">Nothobranchius furzeri</name>
    <name type="common">Turquoise killifish</name>
    <dbReference type="NCBI Taxonomy" id="105023"/>
    <lineage>
        <taxon>Eukaryota</taxon>
        <taxon>Metazoa</taxon>
        <taxon>Chordata</taxon>
        <taxon>Craniata</taxon>
        <taxon>Vertebrata</taxon>
        <taxon>Euteleostomi</taxon>
        <taxon>Actinopterygii</taxon>
        <taxon>Neopterygii</taxon>
        <taxon>Teleostei</taxon>
        <taxon>Neoteleostei</taxon>
        <taxon>Acanthomorphata</taxon>
        <taxon>Ovalentaria</taxon>
        <taxon>Atherinomorphae</taxon>
        <taxon>Cyprinodontiformes</taxon>
        <taxon>Nothobranchiidae</taxon>
        <taxon>Nothobranchius</taxon>
    </lineage>
</organism>
<feature type="compositionally biased region" description="Polar residues" evidence="1">
    <location>
        <begin position="157"/>
        <end position="171"/>
    </location>
</feature>
<dbReference type="Proteomes" id="UP000822369">
    <property type="component" value="Chromosome 14"/>
</dbReference>
<feature type="compositionally biased region" description="Polar residues" evidence="1">
    <location>
        <begin position="113"/>
        <end position="127"/>
    </location>
</feature>
<evidence type="ECO:0000313" key="5">
    <source>
        <dbReference type="EMBL" id="KAF7207074.1"/>
    </source>
</evidence>
<dbReference type="EMBL" id="JAAVVJ010000014">
    <property type="protein sequence ID" value="KAF7207072.1"/>
    <property type="molecule type" value="Genomic_DNA"/>
</dbReference>
<dbReference type="EMBL" id="JAAVVJ010000014">
    <property type="protein sequence ID" value="KAF7207074.1"/>
    <property type="molecule type" value="Genomic_DNA"/>
</dbReference>
<feature type="compositionally biased region" description="Polar residues" evidence="1">
    <location>
        <begin position="179"/>
        <end position="193"/>
    </location>
</feature>
<sequence length="372" mass="42134">MSQSGTSLMLMFFLVRLLEQQLQAWRLTVQSEQDALVDRCSEMEVTMETLKQHNNRLQGMLTQALTNMEAQQHANNTPPSFNSERIEHETSSPQHANNTPPSFNSEHIEHETSSPQHANNTPPSFNSEHIEHETSSPQHANNTPPSFNSEHIEHETSSPQHANNTPPSFNSERIEHETSSPQHANNTPPSFNSERIERETSSPQHANNTPSSFNTEHTDRGNSRSSFDSLTNSEEELRVTGQQTPSPTIHQGWTLPHEDLHGETETLETYHHQPTRQQSRSKKEGLLTEDKCLFAEREDCGKCSPEQMLQEAVIKLKTEMENKRCTEGQRNETRTGTRWEAEILKAAEVVGDSIHHLVEGMRTIRPGDSCSE</sequence>
<feature type="compositionally biased region" description="Polar residues" evidence="1">
    <location>
        <begin position="91"/>
        <end position="105"/>
    </location>
</feature>
<name>A0A9D2XRJ3_NOTFU</name>
<proteinExistence type="predicted"/>
<evidence type="ECO:0000256" key="1">
    <source>
        <dbReference type="SAM" id="MobiDB-lite"/>
    </source>
</evidence>
<dbReference type="AlphaFoldDB" id="A0A9D2XRJ3"/>
<feature type="compositionally biased region" description="Polar residues" evidence="1">
    <location>
        <begin position="70"/>
        <end position="83"/>
    </location>
</feature>
<evidence type="ECO:0000313" key="3">
    <source>
        <dbReference type="EMBL" id="KAF7207072.1"/>
    </source>
</evidence>
<feature type="chain" id="PRO_5038278829" evidence="2">
    <location>
        <begin position="25"/>
        <end position="372"/>
    </location>
</feature>
<feature type="compositionally biased region" description="Polar residues" evidence="1">
    <location>
        <begin position="223"/>
        <end position="232"/>
    </location>
</feature>
<keyword evidence="2" id="KW-0732">Signal</keyword>
<feature type="compositionally biased region" description="Polar residues" evidence="1">
    <location>
        <begin position="201"/>
        <end position="215"/>
    </location>
</feature>
<feature type="compositionally biased region" description="Polar residues" evidence="1">
    <location>
        <begin position="240"/>
        <end position="251"/>
    </location>
</feature>
<protein>
    <submittedName>
        <fullName evidence="3">Transcript variant X1</fullName>
    </submittedName>
    <submittedName>
        <fullName evidence="4">Transcript variant X2</fullName>
    </submittedName>
    <submittedName>
        <fullName evidence="5">Transcript variant X3</fullName>
    </submittedName>
</protein>
<evidence type="ECO:0000313" key="6">
    <source>
        <dbReference type="Proteomes" id="UP000822369"/>
    </source>
</evidence>
<accession>A0A9D2XRJ3</accession>
<dbReference type="EMBL" id="JAAVVJ010000014">
    <property type="protein sequence ID" value="KAF7207073.1"/>
    <property type="molecule type" value="Genomic_DNA"/>
</dbReference>
<gene>
    <name evidence="3" type="ORF">G4P62_009516</name>
</gene>
<evidence type="ECO:0000313" key="4">
    <source>
        <dbReference type="EMBL" id="KAF7207073.1"/>
    </source>
</evidence>
<comment type="caution">
    <text evidence="3">The sequence shown here is derived from an EMBL/GenBank/DDBJ whole genome shotgun (WGS) entry which is preliminary data.</text>
</comment>
<feature type="compositionally biased region" description="Polar residues" evidence="1">
    <location>
        <begin position="135"/>
        <end position="149"/>
    </location>
</feature>
<feature type="region of interest" description="Disordered" evidence="1">
    <location>
        <begin position="70"/>
        <end position="255"/>
    </location>
</feature>
<reference evidence="3" key="1">
    <citation type="submission" date="2020-03" db="EMBL/GenBank/DDBJ databases">
        <title>Intra-Species Differences in Population Size shape Life History and Genome Evolution.</title>
        <authorList>
            <person name="Willemsen D."/>
            <person name="Cui R."/>
            <person name="Valenzano D.R."/>
        </authorList>
    </citation>
    <scope>NUCLEOTIDE SEQUENCE</scope>
    <source>
        <strain evidence="3">GRZ</strain>
        <tissue evidence="3">Whole</tissue>
    </source>
</reference>
<feature type="signal peptide" evidence="2">
    <location>
        <begin position="1"/>
        <end position="24"/>
    </location>
</feature>